<name>A0A2U2DYA4_9HYPH</name>
<dbReference type="NCBIfam" id="TIGR01560">
    <property type="entry name" value="put_DNA_pack"/>
    <property type="match status" value="1"/>
</dbReference>
<dbReference type="InterPro" id="IPR006450">
    <property type="entry name" value="Phage_HK97_gp6-like"/>
</dbReference>
<dbReference type="NCBIfam" id="TIGR02215">
    <property type="entry name" value="phage_chp_gp8"/>
    <property type="match status" value="1"/>
</dbReference>
<gene>
    <name evidence="1" type="ORF">DEM27_03110</name>
</gene>
<dbReference type="Pfam" id="PF05135">
    <property type="entry name" value="Phage_connect_1"/>
    <property type="match status" value="1"/>
</dbReference>
<dbReference type="Proteomes" id="UP000245252">
    <property type="component" value="Unassembled WGS sequence"/>
</dbReference>
<organism evidence="1 2">
    <name type="scientific">Metarhizobium album</name>
    <dbReference type="NCBI Taxonomy" id="2182425"/>
    <lineage>
        <taxon>Bacteria</taxon>
        <taxon>Pseudomonadati</taxon>
        <taxon>Pseudomonadota</taxon>
        <taxon>Alphaproteobacteria</taxon>
        <taxon>Hyphomicrobiales</taxon>
        <taxon>Rhizobiaceae</taxon>
        <taxon>Metarhizobium</taxon>
    </lineage>
</organism>
<evidence type="ECO:0008006" key="3">
    <source>
        <dbReference type="Google" id="ProtNLM"/>
    </source>
</evidence>
<dbReference type="OrthoDB" id="7597216at2"/>
<evidence type="ECO:0000313" key="2">
    <source>
        <dbReference type="Proteomes" id="UP000245252"/>
    </source>
</evidence>
<protein>
    <recommendedName>
        <fullName evidence="3">Phage gp6-like head-tail connector protein</fullName>
    </recommendedName>
</protein>
<dbReference type="InterPro" id="IPR011738">
    <property type="entry name" value="Phage_CHP"/>
</dbReference>
<reference evidence="1 2" key="1">
    <citation type="submission" date="2018-05" db="EMBL/GenBank/DDBJ databases">
        <title>The draft genome of strain NS-104.</title>
        <authorList>
            <person name="Hang P."/>
            <person name="Jiang J."/>
        </authorList>
    </citation>
    <scope>NUCLEOTIDE SEQUENCE [LARGE SCALE GENOMIC DNA]</scope>
    <source>
        <strain evidence="1 2">NS-104</strain>
    </source>
</reference>
<dbReference type="AlphaFoldDB" id="A0A2U2DYA4"/>
<keyword evidence="2" id="KW-1185">Reference proteome</keyword>
<dbReference type="InterPro" id="IPR021146">
    <property type="entry name" value="Phage_gp6-like_head-tail"/>
</dbReference>
<dbReference type="RefSeq" id="WP_109456700.1">
    <property type="nucleotide sequence ID" value="NZ_QFBC01000001.1"/>
</dbReference>
<evidence type="ECO:0000313" key="1">
    <source>
        <dbReference type="EMBL" id="PWE58182.1"/>
    </source>
</evidence>
<comment type="caution">
    <text evidence="1">The sequence shown here is derived from an EMBL/GenBank/DDBJ whole genome shotgun (WGS) entry which is preliminary data.</text>
</comment>
<accession>A0A2U2DYA4</accession>
<sequence>MTYALIAPPVAEPVTLAEVKAHLRLDGDDEDVLLVALVKVAREHLERCTGLSMLSQTWRLYRDDWPASGVIQIARWPVQSVETVVVYDEGGAAVDVSLDGHVLDGAGRPARLVLKQLVKTARAVNGIEIDFVAGFGDAAVDVPDTLRRAMLLHVAHMFSYRGVVPPDSQPASVSAGYELLVAPYLLRRL</sequence>
<dbReference type="EMBL" id="QFBC01000001">
    <property type="protein sequence ID" value="PWE58182.1"/>
    <property type="molecule type" value="Genomic_DNA"/>
</dbReference>
<proteinExistence type="predicted"/>
<dbReference type="Gene3D" id="1.10.3230.30">
    <property type="entry name" value="Phage gp6-like head-tail connector protein"/>
    <property type="match status" value="1"/>
</dbReference>
<dbReference type="CDD" id="cd08054">
    <property type="entry name" value="gp6"/>
    <property type="match status" value="1"/>
</dbReference>